<organism evidence="3 4">
    <name type="scientific">Fonsecaea erecta</name>
    <dbReference type="NCBI Taxonomy" id="1367422"/>
    <lineage>
        <taxon>Eukaryota</taxon>
        <taxon>Fungi</taxon>
        <taxon>Dikarya</taxon>
        <taxon>Ascomycota</taxon>
        <taxon>Pezizomycotina</taxon>
        <taxon>Eurotiomycetes</taxon>
        <taxon>Chaetothyriomycetidae</taxon>
        <taxon>Chaetothyriales</taxon>
        <taxon>Herpotrichiellaceae</taxon>
        <taxon>Fonsecaea</taxon>
    </lineage>
</organism>
<gene>
    <name evidence="3" type="ORF">AYL99_11679</name>
</gene>
<reference evidence="3 4" key="1">
    <citation type="submission" date="2016-04" db="EMBL/GenBank/DDBJ databases">
        <title>Draft genome of Fonsecaea erecta CBS 125763.</title>
        <authorList>
            <person name="Weiss V.A."/>
            <person name="Vicente V.A."/>
            <person name="Raittz R.T."/>
            <person name="Moreno L.F."/>
            <person name="De Souza E.M."/>
            <person name="Pedrosa F.O."/>
            <person name="Steffens M.B."/>
            <person name="Faoro H."/>
            <person name="Tadra-Sfeir M.Z."/>
            <person name="Najafzadeh M.J."/>
            <person name="Felipe M.S."/>
            <person name="Teixeira M."/>
            <person name="Sun J."/>
            <person name="Xi L."/>
            <person name="Gomes R."/>
            <person name="De Azevedo C.M."/>
            <person name="Salgado C.G."/>
            <person name="Da Silva M.B."/>
            <person name="Nascimento M.F."/>
            <person name="Queiroz-Telles F."/>
            <person name="Attili D.S."/>
            <person name="Gorbushina A."/>
        </authorList>
    </citation>
    <scope>NUCLEOTIDE SEQUENCE [LARGE SCALE GENOMIC DNA]</scope>
    <source>
        <strain evidence="3 4">CBS 125763</strain>
    </source>
</reference>
<name>A0A178Z375_9EURO</name>
<dbReference type="GeneID" id="30015847"/>
<proteinExistence type="predicted"/>
<evidence type="ECO:0000313" key="4">
    <source>
        <dbReference type="Proteomes" id="UP000078343"/>
    </source>
</evidence>
<evidence type="ECO:0000313" key="3">
    <source>
        <dbReference type="EMBL" id="OAP54144.1"/>
    </source>
</evidence>
<dbReference type="AlphaFoldDB" id="A0A178Z375"/>
<keyword evidence="2" id="KW-0472">Membrane</keyword>
<comment type="caution">
    <text evidence="3">The sequence shown here is derived from an EMBL/GenBank/DDBJ whole genome shotgun (WGS) entry which is preliminary data.</text>
</comment>
<feature type="transmembrane region" description="Helical" evidence="2">
    <location>
        <begin position="7"/>
        <end position="27"/>
    </location>
</feature>
<protein>
    <submittedName>
        <fullName evidence="3">Uncharacterized protein</fullName>
    </submittedName>
</protein>
<dbReference type="EMBL" id="LVYI01000015">
    <property type="protein sequence ID" value="OAP54144.1"/>
    <property type="molecule type" value="Genomic_DNA"/>
</dbReference>
<evidence type="ECO:0000256" key="2">
    <source>
        <dbReference type="SAM" id="Phobius"/>
    </source>
</evidence>
<keyword evidence="2" id="KW-0812">Transmembrane</keyword>
<accession>A0A178Z375</accession>
<keyword evidence="4" id="KW-1185">Reference proteome</keyword>
<feature type="region of interest" description="Disordered" evidence="1">
    <location>
        <begin position="86"/>
        <end position="107"/>
    </location>
</feature>
<keyword evidence="2" id="KW-1133">Transmembrane helix</keyword>
<dbReference type="Proteomes" id="UP000078343">
    <property type="component" value="Unassembled WGS sequence"/>
</dbReference>
<dbReference type="RefSeq" id="XP_018687511.1">
    <property type="nucleotide sequence ID" value="XM_018843184.1"/>
</dbReference>
<sequence length="107" mass="12101">MAAGTMMAGIGCGSLLLILMDFLYLISTLPIIMVLRICMYGLPIPCLPVVEWAILSKDLSTHKRQYVNIMEWLAGYRPASGMTQNTAKRTRTRNNSTQTVTQSQFWW</sequence>
<evidence type="ECO:0000256" key="1">
    <source>
        <dbReference type="SAM" id="MobiDB-lite"/>
    </source>
</evidence>